<accession>A0A1D8K624</accession>
<dbReference type="AlphaFoldDB" id="A0A1D8K624"/>
<dbReference type="Proteomes" id="UP000095342">
    <property type="component" value="Chromosome"/>
</dbReference>
<gene>
    <name evidence="1" type="ORF">BJI67_04430</name>
</gene>
<dbReference type="RefSeq" id="WP_070072006.1">
    <property type="nucleotide sequence ID" value="NZ_CP017448.1"/>
</dbReference>
<organism evidence="1 2">
    <name type="scientific">Acidihalobacter aeolianus</name>
    <dbReference type="NCBI Taxonomy" id="2792603"/>
    <lineage>
        <taxon>Bacteria</taxon>
        <taxon>Pseudomonadati</taxon>
        <taxon>Pseudomonadota</taxon>
        <taxon>Gammaproteobacteria</taxon>
        <taxon>Chromatiales</taxon>
        <taxon>Ectothiorhodospiraceae</taxon>
        <taxon>Acidihalobacter</taxon>
    </lineage>
</organism>
<protein>
    <recommendedName>
        <fullName evidence="3">CHAD domain-containing protein</fullName>
    </recommendedName>
</protein>
<reference evidence="1 2" key="1">
    <citation type="submission" date="2016-09" db="EMBL/GenBank/DDBJ databases">
        <title>Acidihalobacter prosperus V6 (DSM14174).</title>
        <authorList>
            <person name="Khaleque H.N."/>
            <person name="Ramsay J.P."/>
            <person name="Murphy R.J.T."/>
            <person name="Kaksonen A.H."/>
            <person name="Boxall N.J."/>
            <person name="Watkin E.L.J."/>
        </authorList>
    </citation>
    <scope>NUCLEOTIDE SEQUENCE [LARGE SCALE GENOMIC DNA]</scope>
    <source>
        <strain evidence="1 2">V6</strain>
    </source>
</reference>
<name>A0A1D8K624_9GAMM</name>
<dbReference type="EMBL" id="CP017448">
    <property type="protein sequence ID" value="AOV16414.1"/>
    <property type="molecule type" value="Genomic_DNA"/>
</dbReference>
<evidence type="ECO:0008006" key="3">
    <source>
        <dbReference type="Google" id="ProtNLM"/>
    </source>
</evidence>
<keyword evidence="2" id="KW-1185">Reference proteome</keyword>
<dbReference type="KEGG" id="aaeo:BJI67_04430"/>
<proteinExistence type="predicted"/>
<sequence length="149" mass="16978">MPLDPARVRATFDFDAETLAGLRRDWLALLDLSVFGEVKSSKIGAIDRLRRRLLEIGEGLRSLINDRSWIPQPREQIKGAMGASVKLRDALLGLERAAQSVDGGADFARFERELLDFRQRLLKLIENHENAWASLLEELYAEDEDEDEE</sequence>
<evidence type="ECO:0000313" key="1">
    <source>
        <dbReference type="EMBL" id="AOV16414.1"/>
    </source>
</evidence>
<evidence type="ECO:0000313" key="2">
    <source>
        <dbReference type="Proteomes" id="UP000095342"/>
    </source>
</evidence>